<evidence type="ECO:0000313" key="2">
    <source>
        <dbReference type="EMBL" id="SDC30344.1"/>
    </source>
</evidence>
<dbReference type="KEGG" id="pmad:BAY61_14195"/>
<accession>A0A222VQE9</accession>
<evidence type="ECO:0000259" key="1">
    <source>
        <dbReference type="Pfam" id="PF13577"/>
    </source>
</evidence>
<dbReference type="EMBL" id="FMZE01000001">
    <property type="protein sequence ID" value="SDC30344.1"/>
    <property type="molecule type" value="Genomic_DNA"/>
</dbReference>
<dbReference type="Pfam" id="PF13577">
    <property type="entry name" value="SnoaL_4"/>
    <property type="match status" value="1"/>
</dbReference>
<protein>
    <submittedName>
        <fullName evidence="2">SnoaL-like domain-containing protein</fullName>
    </submittedName>
</protein>
<dbReference type="Proteomes" id="UP000199494">
    <property type="component" value="Unassembled WGS sequence"/>
</dbReference>
<dbReference type="SUPFAM" id="SSF54427">
    <property type="entry name" value="NTF2-like"/>
    <property type="match status" value="1"/>
</dbReference>
<dbReference type="Gene3D" id="3.10.450.50">
    <property type="match status" value="1"/>
</dbReference>
<organism evidence="2 3">
    <name type="scientific">Prauserella marina</name>
    <dbReference type="NCBI Taxonomy" id="530584"/>
    <lineage>
        <taxon>Bacteria</taxon>
        <taxon>Bacillati</taxon>
        <taxon>Actinomycetota</taxon>
        <taxon>Actinomycetes</taxon>
        <taxon>Pseudonocardiales</taxon>
        <taxon>Pseudonocardiaceae</taxon>
        <taxon>Prauserella</taxon>
    </lineage>
</organism>
<evidence type="ECO:0000313" key="3">
    <source>
        <dbReference type="Proteomes" id="UP000199494"/>
    </source>
</evidence>
<feature type="domain" description="SnoaL-like" evidence="1">
    <location>
        <begin position="3"/>
        <end position="114"/>
    </location>
</feature>
<keyword evidence="3" id="KW-1185">Reference proteome</keyword>
<dbReference type="InterPro" id="IPR032710">
    <property type="entry name" value="NTF2-like_dom_sf"/>
</dbReference>
<dbReference type="InterPro" id="IPR037401">
    <property type="entry name" value="SnoaL-like"/>
</dbReference>
<dbReference type="CDD" id="cd00531">
    <property type="entry name" value="NTF2_like"/>
    <property type="match status" value="1"/>
</dbReference>
<dbReference type="RefSeq" id="WP_176879522.1">
    <property type="nucleotide sequence ID" value="NZ_CP016353.1"/>
</dbReference>
<dbReference type="STRING" id="530584.SAMN05421630_1011219"/>
<gene>
    <name evidence="2" type="ORF">SAMN05421630_1011219</name>
</gene>
<name>A0A222VQE9_9PSEU</name>
<dbReference type="AlphaFoldDB" id="A0A222VQE9"/>
<reference evidence="2 3" key="1">
    <citation type="submission" date="2016-10" db="EMBL/GenBank/DDBJ databases">
        <authorList>
            <person name="de Groot N.N."/>
        </authorList>
    </citation>
    <scope>NUCLEOTIDE SEQUENCE [LARGE SCALE GENOMIC DNA]</scope>
    <source>
        <strain evidence="2 3">CGMCC 4.5506</strain>
    </source>
</reference>
<sequence>MVDQRERVRDTITRYLRLCDVPRADGERGELAELFTDDVVWEGVGTTYADKFGATRGRQAVVDMVGSYLPPNPHFESNVHILGQGTIEVNGASAAGCWLMQQISHYRTGERELMVARLEVDFLLTPRRALISHFRTQRLTEAALPG</sequence>
<proteinExistence type="predicted"/>